<evidence type="ECO:0000313" key="5">
    <source>
        <dbReference type="Proteomes" id="UP000198795"/>
    </source>
</evidence>
<keyword evidence="5" id="KW-1185">Reference proteome</keyword>
<keyword evidence="3" id="KW-0143">Chaperone</keyword>
<dbReference type="Pfam" id="PF03937">
    <property type="entry name" value="Sdh5"/>
    <property type="match status" value="1"/>
</dbReference>
<gene>
    <name evidence="4" type="ORF">SAMN04488061_3239</name>
</gene>
<name>A0A1H0TC97_9HYPH</name>
<proteinExistence type="inferred from homology"/>
<dbReference type="SUPFAM" id="SSF109910">
    <property type="entry name" value="YgfY-like"/>
    <property type="match status" value="1"/>
</dbReference>
<protein>
    <recommendedName>
        <fullName evidence="2">FAD assembly factor SdhE</fullName>
    </recommendedName>
</protein>
<comment type="caution">
    <text evidence="4">The sequence shown here is derived from an EMBL/GenBank/DDBJ whole genome shotgun (WGS) entry which is preliminary data.</text>
</comment>
<comment type="similarity">
    <text evidence="1">Belongs to the SdhE FAD assembly factor family.</text>
</comment>
<evidence type="ECO:0000256" key="3">
    <source>
        <dbReference type="ARBA" id="ARBA00023186"/>
    </source>
</evidence>
<dbReference type="InterPro" id="IPR036714">
    <property type="entry name" value="SDH_sf"/>
</dbReference>
<dbReference type="Proteomes" id="UP000198795">
    <property type="component" value="Unassembled WGS sequence"/>
</dbReference>
<organism evidence="4 5">
    <name type="scientific">Filomicrobium insigne</name>
    <dbReference type="NCBI Taxonomy" id="418854"/>
    <lineage>
        <taxon>Bacteria</taxon>
        <taxon>Pseudomonadati</taxon>
        <taxon>Pseudomonadota</taxon>
        <taxon>Alphaproteobacteria</taxon>
        <taxon>Hyphomicrobiales</taxon>
        <taxon>Hyphomicrobiaceae</taxon>
        <taxon>Filomicrobium</taxon>
    </lineage>
</organism>
<dbReference type="EMBL" id="FNJC01000004">
    <property type="protein sequence ID" value="SDP51136.1"/>
    <property type="molecule type" value="Genomic_DNA"/>
</dbReference>
<evidence type="ECO:0000256" key="1">
    <source>
        <dbReference type="ARBA" id="ARBA00008571"/>
    </source>
</evidence>
<evidence type="ECO:0000256" key="2">
    <source>
        <dbReference type="ARBA" id="ARBA00019418"/>
    </source>
</evidence>
<sequence>MDESFDIRRRRALYRANHRGTKEMDLLMGRYAEAHLEAMDEAALDSFERFLALADPDVQSWILSASDADRRTPIEPEFADLIQSLRSFHGLS</sequence>
<dbReference type="InterPro" id="IPR005631">
    <property type="entry name" value="SDH"/>
</dbReference>
<reference evidence="4 5" key="1">
    <citation type="submission" date="2016-10" db="EMBL/GenBank/DDBJ databases">
        <authorList>
            <person name="Varghese N."/>
            <person name="Submissions S."/>
        </authorList>
    </citation>
    <scope>NUCLEOTIDE SEQUENCE [LARGE SCALE GENOMIC DNA]</scope>
    <source>
        <strain evidence="4 5">CGMCC 1.6497</strain>
    </source>
</reference>
<dbReference type="Gene3D" id="1.10.150.250">
    <property type="entry name" value="Flavinator of succinate dehydrogenase"/>
    <property type="match status" value="1"/>
</dbReference>
<dbReference type="PANTHER" id="PTHR12469">
    <property type="entry name" value="PROTEIN EMI5 HOMOLOG, MITOCHONDRIAL"/>
    <property type="match status" value="1"/>
</dbReference>
<evidence type="ECO:0000313" key="4">
    <source>
        <dbReference type="EMBL" id="SDP51136.1"/>
    </source>
</evidence>
<dbReference type="PANTHER" id="PTHR12469:SF2">
    <property type="entry name" value="SUCCINATE DEHYDROGENASE ASSEMBLY FACTOR 2, MITOCHONDRIAL"/>
    <property type="match status" value="1"/>
</dbReference>
<accession>A0A1H0TC97</accession>
<dbReference type="RefSeq" id="WP_090230200.1">
    <property type="nucleotide sequence ID" value="NZ_FNJC01000004.1"/>
</dbReference>